<keyword evidence="3" id="KW-1185">Reference proteome</keyword>
<evidence type="ECO:0000256" key="1">
    <source>
        <dbReference type="SAM" id="Phobius"/>
    </source>
</evidence>
<dbReference type="AlphaFoldDB" id="A0AAW2DG63"/>
<name>A0AAW2DG63_9ROSI</name>
<feature type="transmembrane region" description="Helical" evidence="1">
    <location>
        <begin position="65"/>
        <end position="87"/>
    </location>
</feature>
<accession>A0AAW2DG63</accession>
<organism evidence="2 3">
    <name type="scientific">Lithocarpus litseifolius</name>
    <dbReference type="NCBI Taxonomy" id="425828"/>
    <lineage>
        <taxon>Eukaryota</taxon>
        <taxon>Viridiplantae</taxon>
        <taxon>Streptophyta</taxon>
        <taxon>Embryophyta</taxon>
        <taxon>Tracheophyta</taxon>
        <taxon>Spermatophyta</taxon>
        <taxon>Magnoliopsida</taxon>
        <taxon>eudicotyledons</taxon>
        <taxon>Gunneridae</taxon>
        <taxon>Pentapetalae</taxon>
        <taxon>rosids</taxon>
        <taxon>fabids</taxon>
        <taxon>Fagales</taxon>
        <taxon>Fagaceae</taxon>
        <taxon>Lithocarpus</taxon>
    </lineage>
</organism>
<keyword evidence="1" id="KW-0812">Transmembrane</keyword>
<evidence type="ECO:0000313" key="3">
    <source>
        <dbReference type="Proteomes" id="UP001459277"/>
    </source>
</evidence>
<keyword evidence="1" id="KW-1133">Transmembrane helix</keyword>
<gene>
    <name evidence="2" type="ORF">SO802_011147</name>
</gene>
<evidence type="ECO:0000313" key="2">
    <source>
        <dbReference type="EMBL" id="KAL0009645.1"/>
    </source>
</evidence>
<sequence>MDLCHTKNPMQKLDKQKTELKAAITEQNHSLIFLLCFAFWHAIFCMVFQAVIFSVLSSCSSDFSYSGRWCLFIFSVSAATFNLIALLRTGIKYNKTKVVQDEYIYQGNKVQKKLVDFENGLESNKEDAVSNELEGKFRDFPRECRRYTYLFVYMIFSVAFSVIVIVGCWNTLRDKAHKCLQMTKKADTVGKDIPECYQMAFAAKTSTSCIFQDGGSSRILLDVSLAYLSSLSWLAAAKTSTSCIFQDGGSRRILLDVSLAYLSKSLLSLRMTTLILTFSMGLLSRAFIKYRSQCVGA</sequence>
<feature type="transmembrane region" description="Helical" evidence="1">
    <location>
        <begin position="267"/>
        <end position="288"/>
    </location>
</feature>
<keyword evidence="1" id="KW-0472">Membrane</keyword>
<dbReference type="EMBL" id="JAZDWU010000003">
    <property type="protein sequence ID" value="KAL0009645.1"/>
    <property type="molecule type" value="Genomic_DNA"/>
</dbReference>
<reference evidence="2 3" key="1">
    <citation type="submission" date="2024-01" db="EMBL/GenBank/DDBJ databases">
        <title>A telomere-to-telomere, gap-free genome of sweet tea (Lithocarpus litseifolius).</title>
        <authorList>
            <person name="Zhou J."/>
        </authorList>
    </citation>
    <scope>NUCLEOTIDE SEQUENCE [LARGE SCALE GENOMIC DNA]</scope>
    <source>
        <strain evidence="2">Zhou-2022a</strain>
        <tissue evidence="2">Leaf</tissue>
    </source>
</reference>
<comment type="caution">
    <text evidence="2">The sequence shown here is derived from an EMBL/GenBank/DDBJ whole genome shotgun (WGS) entry which is preliminary data.</text>
</comment>
<dbReference type="Proteomes" id="UP001459277">
    <property type="component" value="Unassembled WGS sequence"/>
</dbReference>
<protein>
    <submittedName>
        <fullName evidence="2">Uncharacterized protein</fullName>
    </submittedName>
</protein>
<feature type="transmembrane region" description="Helical" evidence="1">
    <location>
        <begin position="147"/>
        <end position="172"/>
    </location>
</feature>
<proteinExistence type="predicted"/>
<feature type="transmembrane region" description="Helical" evidence="1">
    <location>
        <begin position="31"/>
        <end position="53"/>
    </location>
</feature>